<protein>
    <submittedName>
        <fullName evidence="1">Uncharacterized protein</fullName>
    </submittedName>
</protein>
<dbReference type="Proteomes" id="UP000827872">
    <property type="component" value="Linkage Group LG03"/>
</dbReference>
<gene>
    <name evidence="1" type="ORF">K3G42_033109</name>
</gene>
<keyword evidence="2" id="KW-1185">Reference proteome</keyword>
<reference evidence="1" key="1">
    <citation type="submission" date="2021-08" db="EMBL/GenBank/DDBJ databases">
        <title>The first chromosome-level gecko genome reveals the dynamic sex chromosomes of Neotropical dwarf geckos (Sphaerodactylidae: Sphaerodactylus).</title>
        <authorList>
            <person name="Pinto B.J."/>
            <person name="Keating S.E."/>
            <person name="Gamble T."/>
        </authorList>
    </citation>
    <scope>NUCLEOTIDE SEQUENCE</scope>
    <source>
        <strain evidence="1">TG3544</strain>
    </source>
</reference>
<dbReference type="EMBL" id="CM037616">
    <property type="protein sequence ID" value="KAH7994069.1"/>
    <property type="molecule type" value="Genomic_DNA"/>
</dbReference>
<accession>A0ACB8ENE0</accession>
<sequence length="161" mass="18240">MGKSCTHLLSSAKMKIFPFLGVVVLAALTLPRAEGKVFGRCELARVMWQHRFDVFVGHKVADWVCLAQHESSYRTDVVYFNGSSSDYGIFQINSLSWCDDGQTPGSKNACRMSCYRLLDDDITDDMRCAKKITRKARGLTPWKGWENNCQGDVDHYVDGCW</sequence>
<proteinExistence type="predicted"/>
<evidence type="ECO:0000313" key="2">
    <source>
        <dbReference type="Proteomes" id="UP000827872"/>
    </source>
</evidence>
<comment type="caution">
    <text evidence="1">The sequence shown here is derived from an EMBL/GenBank/DDBJ whole genome shotgun (WGS) entry which is preliminary data.</text>
</comment>
<name>A0ACB8ENE0_9SAUR</name>
<evidence type="ECO:0000313" key="1">
    <source>
        <dbReference type="EMBL" id="KAH7994069.1"/>
    </source>
</evidence>
<organism evidence="1 2">
    <name type="scientific">Sphaerodactylus townsendi</name>
    <dbReference type="NCBI Taxonomy" id="933632"/>
    <lineage>
        <taxon>Eukaryota</taxon>
        <taxon>Metazoa</taxon>
        <taxon>Chordata</taxon>
        <taxon>Craniata</taxon>
        <taxon>Vertebrata</taxon>
        <taxon>Euteleostomi</taxon>
        <taxon>Lepidosauria</taxon>
        <taxon>Squamata</taxon>
        <taxon>Bifurcata</taxon>
        <taxon>Gekkota</taxon>
        <taxon>Sphaerodactylidae</taxon>
        <taxon>Sphaerodactylus</taxon>
    </lineage>
</organism>